<dbReference type="AlphaFoldDB" id="A0A8S9UZL5"/>
<evidence type="ECO:0000313" key="2">
    <source>
        <dbReference type="Proteomes" id="UP000704712"/>
    </source>
</evidence>
<protein>
    <recommendedName>
        <fullName evidence="3">DDE-1 domain-containing protein</fullName>
    </recommendedName>
</protein>
<evidence type="ECO:0000313" key="1">
    <source>
        <dbReference type="EMBL" id="KAF4143568.1"/>
    </source>
</evidence>
<evidence type="ECO:0008006" key="3">
    <source>
        <dbReference type="Google" id="ProtNLM"/>
    </source>
</evidence>
<dbReference type="EMBL" id="JAACNO010001006">
    <property type="protein sequence ID" value="KAF4143568.1"/>
    <property type="molecule type" value="Genomic_DNA"/>
</dbReference>
<dbReference type="Proteomes" id="UP000704712">
    <property type="component" value="Unassembled WGS sequence"/>
</dbReference>
<organism evidence="1 2">
    <name type="scientific">Phytophthora infestans</name>
    <name type="common">Potato late blight agent</name>
    <name type="synonym">Botrytis infestans</name>
    <dbReference type="NCBI Taxonomy" id="4787"/>
    <lineage>
        <taxon>Eukaryota</taxon>
        <taxon>Sar</taxon>
        <taxon>Stramenopiles</taxon>
        <taxon>Oomycota</taxon>
        <taxon>Peronosporomycetes</taxon>
        <taxon>Peronosporales</taxon>
        <taxon>Peronosporaceae</taxon>
        <taxon>Phytophthora</taxon>
    </lineage>
</organism>
<comment type="caution">
    <text evidence="1">The sequence shown here is derived from an EMBL/GenBank/DDBJ whole genome shotgun (WGS) entry which is preliminary data.</text>
</comment>
<accession>A0A8S9UZL5</accession>
<proteinExistence type="predicted"/>
<gene>
    <name evidence="1" type="ORF">GN958_ATG07301</name>
</gene>
<name>A0A8S9UZL5_PHYIN</name>
<reference evidence="1" key="1">
    <citation type="submission" date="2020-03" db="EMBL/GenBank/DDBJ databases">
        <title>Hybrid Assembly of Korean Phytophthora infestans isolates.</title>
        <authorList>
            <person name="Prokchorchik M."/>
            <person name="Lee Y."/>
            <person name="Seo J."/>
            <person name="Cho J.-H."/>
            <person name="Park Y.-E."/>
            <person name="Jang D.-C."/>
            <person name="Im J.-S."/>
            <person name="Choi J.-G."/>
            <person name="Park H.-J."/>
            <person name="Lee G.-B."/>
            <person name="Lee Y.-G."/>
            <person name="Hong S.-Y."/>
            <person name="Cho K."/>
            <person name="Sohn K.H."/>
        </authorList>
    </citation>
    <scope>NUCLEOTIDE SEQUENCE</scope>
    <source>
        <strain evidence="1">KR_2_A2</strain>
    </source>
</reference>
<sequence length="312" mass="34966">LPAVEAAALFNVTRATIYRWRKEKKIIEEEAKETPNKYFPPRSKSSSNTYSSLSCISFTIFFIAFNLYFSTGYSTGSGHTVLSWAVRFLKQNNLGVRRITHKGTKRRADIHTGVCLDNPSWLTIDVHGAKHVDVVQGMSENGARCSNFLCASALGEKFPALVVFFGVPGADVYTEVSDPNWGHPNVVWTPSADGCRMLMLDSLRSVKMHLEDTCCTKVQYVPPGITGLSRRIDVRVMRSFKSIIQDHEFSKNASERRLLLSHVIGKAWKMVDDTAIMNGFKDANYLPVVPRDANGKFRTYLLPPPQDVVVDK</sequence>
<feature type="non-terminal residue" evidence="1">
    <location>
        <position position="312"/>
    </location>
</feature>